<dbReference type="InterPro" id="IPR015940">
    <property type="entry name" value="UBA"/>
</dbReference>
<sequence>MVLRKLADRLVSTANTAASALFQGPEAAEKIRRLESMGFPAERARHALNATDGDVERAAELLLLGAEEQGGPASPAGGGAVDMTANSTLRLRQPPSSGEGANVARRNEEQMQRAIQGEPRAGPAAGGDAAQAGGGGAAGGGRGQRKKKAAAANAGGGKRAGNRPRATDGKGGVRSAATANAGRAAAARLLNPAAAATKPTLGQTHPHVKVPTKMSDKTKEEQIMRCANRLKPHVTAVDTLLTVLMGVRDRPGEERYRKIDRNNANYAAHVRDRPGAEDLLSAMNYRRIRSTIPGGEADELRLERHLADAGLLYLGISALEQARLSPEYLEAKRLRGFHAEMRRIGRMNGDALASAGMSESDASVRLGFLSRCPREPPEGRGAVVTVFLGEESERVPGGRVSRRFDGDDTLEDVLNWLGGCYGPELPDRLRGGEWRLCDLNRYPVSPIDVGGGRTRTLQYLGLFPSGRLGVRPSG</sequence>
<gene>
    <name evidence="3" type="ORF">THAOC_21466</name>
</gene>
<feature type="region of interest" description="Disordered" evidence="1">
    <location>
        <begin position="88"/>
        <end position="179"/>
    </location>
</feature>
<dbReference type="Proteomes" id="UP000266841">
    <property type="component" value="Unassembled WGS sequence"/>
</dbReference>
<accession>K0S0Y8</accession>
<evidence type="ECO:0000313" key="3">
    <source>
        <dbReference type="EMBL" id="EJK58409.1"/>
    </source>
</evidence>
<feature type="domain" description="UBA" evidence="2">
    <location>
        <begin position="26"/>
        <end position="65"/>
    </location>
</feature>
<dbReference type="PROSITE" id="PS50030">
    <property type="entry name" value="UBA"/>
    <property type="match status" value="1"/>
</dbReference>
<protein>
    <recommendedName>
        <fullName evidence="2">UBA domain-containing protein</fullName>
    </recommendedName>
</protein>
<dbReference type="Gene3D" id="1.20.58.2190">
    <property type="match status" value="1"/>
</dbReference>
<dbReference type="eggNOG" id="ENOG502S762">
    <property type="taxonomic scope" value="Eukaryota"/>
</dbReference>
<dbReference type="Gene3D" id="1.10.8.10">
    <property type="entry name" value="DNA helicase RuvA subunit, C-terminal domain"/>
    <property type="match status" value="1"/>
</dbReference>
<dbReference type="SUPFAM" id="SSF46934">
    <property type="entry name" value="UBA-like"/>
    <property type="match status" value="1"/>
</dbReference>
<dbReference type="SUPFAM" id="SSF143503">
    <property type="entry name" value="PUG domain-like"/>
    <property type="match status" value="1"/>
</dbReference>
<dbReference type="OrthoDB" id="205028at2759"/>
<evidence type="ECO:0000256" key="1">
    <source>
        <dbReference type="SAM" id="MobiDB-lite"/>
    </source>
</evidence>
<dbReference type="CDD" id="cd09212">
    <property type="entry name" value="PUB"/>
    <property type="match status" value="1"/>
</dbReference>
<feature type="compositionally biased region" description="Gly residues" evidence="1">
    <location>
        <begin position="132"/>
        <end position="142"/>
    </location>
</feature>
<reference evidence="3 4" key="1">
    <citation type="journal article" date="2012" name="Genome Biol.">
        <title>Genome and low-iron response of an oceanic diatom adapted to chronic iron limitation.</title>
        <authorList>
            <person name="Lommer M."/>
            <person name="Specht M."/>
            <person name="Roy A.S."/>
            <person name="Kraemer L."/>
            <person name="Andreson R."/>
            <person name="Gutowska M.A."/>
            <person name="Wolf J."/>
            <person name="Bergner S.V."/>
            <person name="Schilhabel M.B."/>
            <person name="Klostermeier U.C."/>
            <person name="Beiko R.G."/>
            <person name="Rosenstiel P."/>
            <person name="Hippler M."/>
            <person name="Laroche J."/>
        </authorList>
    </citation>
    <scope>NUCLEOTIDE SEQUENCE [LARGE SCALE GENOMIC DNA]</scope>
    <source>
        <strain evidence="3 4">CCMP1005</strain>
    </source>
</reference>
<dbReference type="AlphaFoldDB" id="K0S0Y8"/>
<proteinExistence type="predicted"/>
<evidence type="ECO:0000259" key="2">
    <source>
        <dbReference type="PROSITE" id="PS50030"/>
    </source>
</evidence>
<dbReference type="InterPro" id="IPR009060">
    <property type="entry name" value="UBA-like_sf"/>
</dbReference>
<comment type="caution">
    <text evidence="3">The sequence shown here is derived from an EMBL/GenBank/DDBJ whole genome shotgun (WGS) entry which is preliminary data.</text>
</comment>
<dbReference type="EMBL" id="AGNL01025253">
    <property type="protein sequence ID" value="EJK58409.1"/>
    <property type="molecule type" value="Genomic_DNA"/>
</dbReference>
<feature type="region of interest" description="Disordered" evidence="1">
    <location>
        <begin position="196"/>
        <end position="217"/>
    </location>
</feature>
<keyword evidence="4" id="KW-1185">Reference proteome</keyword>
<dbReference type="OMA" id="CDLNRYP"/>
<organism evidence="3 4">
    <name type="scientific">Thalassiosira oceanica</name>
    <name type="common">Marine diatom</name>
    <dbReference type="NCBI Taxonomy" id="159749"/>
    <lineage>
        <taxon>Eukaryota</taxon>
        <taxon>Sar</taxon>
        <taxon>Stramenopiles</taxon>
        <taxon>Ochrophyta</taxon>
        <taxon>Bacillariophyta</taxon>
        <taxon>Coscinodiscophyceae</taxon>
        <taxon>Thalassiosirophycidae</taxon>
        <taxon>Thalassiosirales</taxon>
        <taxon>Thalassiosiraceae</taxon>
        <taxon>Thalassiosira</taxon>
    </lineage>
</organism>
<evidence type="ECO:0000313" key="4">
    <source>
        <dbReference type="Proteomes" id="UP000266841"/>
    </source>
</evidence>
<dbReference type="InterPro" id="IPR036339">
    <property type="entry name" value="PUB-like_dom_sf"/>
</dbReference>
<feature type="compositionally biased region" description="Low complexity" evidence="1">
    <location>
        <begin position="120"/>
        <end position="131"/>
    </location>
</feature>
<dbReference type="SMART" id="SM00165">
    <property type="entry name" value="UBA"/>
    <property type="match status" value="1"/>
</dbReference>
<dbReference type="Pfam" id="PF00627">
    <property type="entry name" value="UBA"/>
    <property type="match status" value="1"/>
</dbReference>
<name>K0S0Y8_THAOC</name>